<keyword evidence="2" id="KW-1185">Reference proteome</keyword>
<proteinExistence type="predicted"/>
<gene>
    <name evidence="1" type="ORF">CEXT_773121</name>
</gene>
<protein>
    <submittedName>
        <fullName evidence="1">Uncharacterized protein</fullName>
    </submittedName>
</protein>
<comment type="caution">
    <text evidence="1">The sequence shown here is derived from an EMBL/GenBank/DDBJ whole genome shotgun (WGS) entry which is preliminary data.</text>
</comment>
<sequence length="81" mass="9142">MAPPGREPETCGTRPLATLETLEKTVMQTSCLQKVSVEVENNIIKGIVDTSAEVKVSRQELIDYCTRERELRKGPDYIYGR</sequence>
<reference evidence="1 2" key="1">
    <citation type="submission" date="2021-06" db="EMBL/GenBank/DDBJ databases">
        <title>Caerostris extrusa draft genome.</title>
        <authorList>
            <person name="Kono N."/>
            <person name="Arakawa K."/>
        </authorList>
    </citation>
    <scope>NUCLEOTIDE SEQUENCE [LARGE SCALE GENOMIC DNA]</scope>
</reference>
<dbReference type="EMBL" id="BPLR01006255">
    <property type="protein sequence ID" value="GIY08461.1"/>
    <property type="molecule type" value="Genomic_DNA"/>
</dbReference>
<organism evidence="1 2">
    <name type="scientific">Caerostris extrusa</name>
    <name type="common">Bark spider</name>
    <name type="synonym">Caerostris bankana</name>
    <dbReference type="NCBI Taxonomy" id="172846"/>
    <lineage>
        <taxon>Eukaryota</taxon>
        <taxon>Metazoa</taxon>
        <taxon>Ecdysozoa</taxon>
        <taxon>Arthropoda</taxon>
        <taxon>Chelicerata</taxon>
        <taxon>Arachnida</taxon>
        <taxon>Araneae</taxon>
        <taxon>Araneomorphae</taxon>
        <taxon>Entelegynae</taxon>
        <taxon>Araneoidea</taxon>
        <taxon>Araneidae</taxon>
        <taxon>Caerostris</taxon>
    </lineage>
</organism>
<evidence type="ECO:0000313" key="1">
    <source>
        <dbReference type="EMBL" id="GIY08461.1"/>
    </source>
</evidence>
<dbReference type="Proteomes" id="UP001054945">
    <property type="component" value="Unassembled WGS sequence"/>
</dbReference>
<name>A0AAV4QHR1_CAEEX</name>
<evidence type="ECO:0000313" key="2">
    <source>
        <dbReference type="Proteomes" id="UP001054945"/>
    </source>
</evidence>
<dbReference type="AlphaFoldDB" id="A0AAV4QHR1"/>
<accession>A0AAV4QHR1</accession>